<dbReference type="Pfam" id="PF00293">
    <property type="entry name" value="NUDIX"/>
    <property type="match status" value="1"/>
</dbReference>
<sequence length="211" mass="24596">MYKIYINDIPFILSADLALSQRVPGDKDHIIARYNGSPKIFLNYADMLEKGRQLESITIFSEDLEQLRKDFFSNFKLIEAAGGCVFNVENELLVIYRRGSWDLPKGKIDPEETPSQAAVREVEEETGIGEIVLGDFLCHTYHTYRDPKERRILKRTYWYRMQTKQTTLVPQTEEDIEIAEWVVPTSFLERAQLPVYRSIKEVIEKVIEKEG</sequence>
<proteinExistence type="inferred from homology"/>
<evidence type="ECO:0000259" key="3">
    <source>
        <dbReference type="PROSITE" id="PS51462"/>
    </source>
</evidence>
<dbReference type="AlphaFoldDB" id="F4L693"/>
<dbReference type="InterPro" id="IPR020084">
    <property type="entry name" value="NUDIX_hydrolase_CS"/>
</dbReference>
<dbReference type="OrthoDB" id="9816289at2"/>
<dbReference type="PANTHER" id="PTHR21340:SF0">
    <property type="entry name" value="BIS(5'-NUCLEOSYL)-TETRAPHOSPHATASE [ASYMMETRICAL]"/>
    <property type="match status" value="1"/>
</dbReference>
<accession>F4L693</accession>
<dbReference type="RefSeq" id="WP_013768632.1">
    <property type="nucleotide sequence ID" value="NC_015510.1"/>
</dbReference>
<name>F4L693_HALH1</name>
<dbReference type="HOGENOM" id="CLU_104636_0_0_10"/>
<dbReference type="InterPro" id="IPR000086">
    <property type="entry name" value="NUDIX_hydrolase_dom"/>
</dbReference>
<dbReference type="eggNOG" id="COG1051">
    <property type="taxonomic scope" value="Bacteria"/>
</dbReference>
<dbReference type="SUPFAM" id="SSF55811">
    <property type="entry name" value="Nudix"/>
    <property type="match status" value="1"/>
</dbReference>
<dbReference type="EMBL" id="CP002691">
    <property type="protein sequence ID" value="AEE54111.1"/>
    <property type="molecule type" value="Genomic_DNA"/>
</dbReference>
<reference evidence="4 5" key="1">
    <citation type="journal article" date="2011" name="Stand. Genomic Sci.">
        <title>Complete genome sequence of Haliscomenobacter hydrossis type strain (O).</title>
        <authorList>
            <consortium name="US DOE Joint Genome Institute (JGI-PGF)"/>
            <person name="Daligault H."/>
            <person name="Lapidus A."/>
            <person name="Zeytun A."/>
            <person name="Nolan M."/>
            <person name="Lucas S."/>
            <person name="Del Rio T.G."/>
            <person name="Tice H."/>
            <person name="Cheng J.F."/>
            <person name="Tapia R."/>
            <person name="Han C."/>
            <person name="Goodwin L."/>
            <person name="Pitluck S."/>
            <person name="Liolios K."/>
            <person name="Pagani I."/>
            <person name="Ivanova N."/>
            <person name="Huntemann M."/>
            <person name="Mavromatis K."/>
            <person name="Mikhailova N."/>
            <person name="Pati A."/>
            <person name="Chen A."/>
            <person name="Palaniappan K."/>
            <person name="Land M."/>
            <person name="Hauser L."/>
            <person name="Brambilla E.M."/>
            <person name="Rohde M."/>
            <person name="Verbarg S."/>
            <person name="Goker M."/>
            <person name="Bristow J."/>
            <person name="Eisen J.A."/>
            <person name="Markowitz V."/>
            <person name="Hugenholtz P."/>
            <person name="Kyrpides N.C."/>
            <person name="Klenk H.P."/>
            <person name="Woyke T."/>
        </authorList>
    </citation>
    <scope>NUCLEOTIDE SEQUENCE [LARGE SCALE GENOMIC DNA]</scope>
    <source>
        <strain evidence="5">ATCC 27775 / DSM 1100 / LMG 10767 / O</strain>
    </source>
</reference>
<dbReference type="CDD" id="cd03673">
    <property type="entry name" value="NUDIX_Ap6A_hydrolase"/>
    <property type="match status" value="1"/>
</dbReference>
<dbReference type="Gene3D" id="3.90.79.10">
    <property type="entry name" value="Nucleoside Triphosphate Pyrophosphohydrolase"/>
    <property type="match status" value="1"/>
</dbReference>
<evidence type="ECO:0000313" key="4">
    <source>
        <dbReference type="EMBL" id="AEE54111.1"/>
    </source>
</evidence>
<reference key="2">
    <citation type="submission" date="2011-04" db="EMBL/GenBank/DDBJ databases">
        <title>Complete sequence of chromosome of Haliscomenobacter hydrossis DSM 1100.</title>
        <authorList>
            <consortium name="US DOE Joint Genome Institute (JGI-PGF)"/>
            <person name="Lucas S."/>
            <person name="Han J."/>
            <person name="Lapidus A."/>
            <person name="Bruce D."/>
            <person name="Goodwin L."/>
            <person name="Pitluck S."/>
            <person name="Peters L."/>
            <person name="Kyrpides N."/>
            <person name="Mavromatis K."/>
            <person name="Ivanova N."/>
            <person name="Ovchinnikova G."/>
            <person name="Pagani I."/>
            <person name="Daligault H."/>
            <person name="Detter J.C."/>
            <person name="Han C."/>
            <person name="Land M."/>
            <person name="Hauser L."/>
            <person name="Markowitz V."/>
            <person name="Cheng J.-F."/>
            <person name="Hugenholtz P."/>
            <person name="Woyke T."/>
            <person name="Wu D."/>
            <person name="Verbarg S."/>
            <person name="Frueling A."/>
            <person name="Brambilla E."/>
            <person name="Klenk H.-P."/>
            <person name="Eisen J.A."/>
        </authorList>
    </citation>
    <scope>NUCLEOTIDE SEQUENCE</scope>
    <source>
        <strain>DSM 1100</strain>
    </source>
</reference>
<dbReference type="STRING" id="760192.Halhy_6292"/>
<evidence type="ECO:0000256" key="1">
    <source>
        <dbReference type="ARBA" id="ARBA00022801"/>
    </source>
</evidence>
<dbReference type="InterPro" id="IPR015797">
    <property type="entry name" value="NUDIX_hydrolase-like_dom_sf"/>
</dbReference>
<keyword evidence="1 2" id="KW-0378">Hydrolase</keyword>
<dbReference type="GO" id="GO:0006167">
    <property type="term" value="P:AMP biosynthetic process"/>
    <property type="evidence" value="ECO:0007669"/>
    <property type="project" value="TreeGrafter"/>
</dbReference>
<dbReference type="KEGG" id="hhy:Halhy_6292"/>
<protein>
    <submittedName>
        <fullName evidence="4">NUDIX hydrolase</fullName>
    </submittedName>
</protein>
<dbReference type="PANTHER" id="PTHR21340">
    <property type="entry name" value="DIADENOSINE 5,5-P1,P4-TETRAPHOSPHATE PYROPHOSPHOHYDROLASE MUTT"/>
    <property type="match status" value="1"/>
</dbReference>
<dbReference type="InterPro" id="IPR051325">
    <property type="entry name" value="Nudix_hydrolase_domain"/>
</dbReference>
<dbReference type="PROSITE" id="PS51462">
    <property type="entry name" value="NUDIX"/>
    <property type="match status" value="1"/>
</dbReference>
<dbReference type="GO" id="GO:0004081">
    <property type="term" value="F:bis(5'-nucleosyl)-tetraphosphatase (asymmetrical) activity"/>
    <property type="evidence" value="ECO:0007669"/>
    <property type="project" value="TreeGrafter"/>
</dbReference>
<comment type="similarity">
    <text evidence="2">Belongs to the Nudix hydrolase family.</text>
</comment>
<dbReference type="GO" id="GO:0006754">
    <property type="term" value="P:ATP biosynthetic process"/>
    <property type="evidence" value="ECO:0007669"/>
    <property type="project" value="TreeGrafter"/>
</dbReference>
<dbReference type="InterPro" id="IPR020476">
    <property type="entry name" value="Nudix_hydrolase"/>
</dbReference>
<dbReference type="PRINTS" id="PR00502">
    <property type="entry name" value="NUDIXFAMILY"/>
</dbReference>
<dbReference type="Proteomes" id="UP000008461">
    <property type="component" value="Chromosome"/>
</dbReference>
<evidence type="ECO:0000313" key="5">
    <source>
        <dbReference type="Proteomes" id="UP000008461"/>
    </source>
</evidence>
<gene>
    <name evidence="4" type="ordered locus">Halhy_6292</name>
</gene>
<dbReference type="PROSITE" id="PS00893">
    <property type="entry name" value="NUDIX_BOX"/>
    <property type="match status" value="1"/>
</dbReference>
<evidence type="ECO:0000256" key="2">
    <source>
        <dbReference type="RuleBase" id="RU003476"/>
    </source>
</evidence>
<feature type="domain" description="Nudix hydrolase" evidence="3">
    <location>
        <begin position="76"/>
        <end position="207"/>
    </location>
</feature>
<organism evidence="4 5">
    <name type="scientific">Haliscomenobacter hydrossis (strain ATCC 27775 / DSM 1100 / LMG 10767 / O)</name>
    <dbReference type="NCBI Taxonomy" id="760192"/>
    <lineage>
        <taxon>Bacteria</taxon>
        <taxon>Pseudomonadati</taxon>
        <taxon>Bacteroidota</taxon>
        <taxon>Saprospiria</taxon>
        <taxon>Saprospirales</taxon>
        <taxon>Haliscomenobacteraceae</taxon>
        <taxon>Haliscomenobacter</taxon>
    </lineage>
</organism>
<keyword evidence="5" id="KW-1185">Reference proteome</keyword>